<evidence type="ECO:0000313" key="5">
    <source>
        <dbReference type="Proteomes" id="UP001501427"/>
    </source>
</evidence>
<evidence type="ECO:0000313" key="4">
    <source>
        <dbReference type="Proteomes" id="UP000549343"/>
    </source>
</evidence>
<dbReference type="EMBL" id="BAAAHD010000005">
    <property type="protein sequence ID" value="GAA0547991.1"/>
    <property type="molecule type" value="Genomic_DNA"/>
</dbReference>
<reference evidence="5" key="2">
    <citation type="journal article" date="2019" name="Int. J. Syst. Evol. Microbiol.">
        <title>The Global Catalogue of Microorganisms (GCM) 10K type strain sequencing project: providing services to taxonomists for standard genome sequencing and annotation.</title>
        <authorList>
            <consortium name="The Broad Institute Genomics Platform"/>
            <consortium name="The Broad Institute Genome Sequencing Center for Infectious Disease"/>
            <person name="Wu L."/>
            <person name="Ma J."/>
        </authorList>
    </citation>
    <scope>NUCLEOTIDE SEQUENCE [LARGE SCALE GENOMIC DNA]</scope>
    <source>
        <strain evidence="5">JCM 10667</strain>
    </source>
</reference>
<keyword evidence="5" id="KW-1185">Reference proteome</keyword>
<sequence>MGGKRLIEHRPATSRKHGVALAQPTRAGSSARAPWAAETSEPVGNGGTYH</sequence>
<dbReference type="Proteomes" id="UP000549343">
    <property type="component" value="Unassembled WGS sequence"/>
</dbReference>
<name>A0A7W7IIR3_9ACTN</name>
<reference evidence="2" key="1">
    <citation type="journal article" date="2014" name="Int. J. Syst. Evol. Microbiol.">
        <title>Complete genome of a new Firmicutes species belonging to the dominant human colonic microbiota ('Ruminococcus bicirculans') reveals two chromosomes and a selective capacity to utilize plant glucans.</title>
        <authorList>
            <consortium name="NISC Comparative Sequencing Program"/>
            <person name="Wegmann U."/>
            <person name="Louis P."/>
            <person name="Goesmann A."/>
            <person name="Henrissat B."/>
            <person name="Duncan S.H."/>
            <person name="Flint H.J."/>
        </authorList>
    </citation>
    <scope>NUCLEOTIDE SEQUENCE</scope>
    <source>
        <strain evidence="2">JCM 10667</strain>
    </source>
</reference>
<reference evidence="2" key="4">
    <citation type="submission" date="2023-12" db="EMBL/GenBank/DDBJ databases">
        <authorList>
            <person name="Sun Q."/>
            <person name="Inoue M."/>
        </authorList>
    </citation>
    <scope>NUCLEOTIDE SEQUENCE</scope>
    <source>
        <strain evidence="2">JCM 10667</strain>
    </source>
</reference>
<accession>A0A7W7IIR3</accession>
<feature type="compositionally biased region" description="Basic and acidic residues" evidence="1">
    <location>
        <begin position="1"/>
        <end position="11"/>
    </location>
</feature>
<proteinExistence type="predicted"/>
<evidence type="ECO:0000256" key="1">
    <source>
        <dbReference type="SAM" id="MobiDB-lite"/>
    </source>
</evidence>
<comment type="caution">
    <text evidence="3">The sequence shown here is derived from an EMBL/GenBank/DDBJ whole genome shotgun (WGS) entry which is preliminary data.</text>
</comment>
<dbReference type="AlphaFoldDB" id="A0A7W7IIR3"/>
<dbReference type="EMBL" id="JACHMV010000001">
    <property type="protein sequence ID" value="MBB4777866.1"/>
    <property type="molecule type" value="Genomic_DNA"/>
</dbReference>
<gene>
    <name evidence="3" type="ORF">F4557_006284</name>
    <name evidence="2" type="ORF">GCM10009546_07470</name>
</gene>
<protein>
    <submittedName>
        <fullName evidence="3">Uncharacterized protein</fullName>
    </submittedName>
</protein>
<feature type="region of interest" description="Disordered" evidence="1">
    <location>
        <begin position="1"/>
        <end position="50"/>
    </location>
</feature>
<organism evidence="3 4">
    <name type="scientific">Actinomadura livida</name>
    <dbReference type="NCBI Taxonomy" id="79909"/>
    <lineage>
        <taxon>Bacteria</taxon>
        <taxon>Bacillati</taxon>
        <taxon>Actinomycetota</taxon>
        <taxon>Actinomycetes</taxon>
        <taxon>Streptosporangiales</taxon>
        <taxon>Thermomonosporaceae</taxon>
        <taxon>Actinomadura</taxon>
    </lineage>
</organism>
<reference evidence="3 4" key="3">
    <citation type="submission" date="2020-08" db="EMBL/GenBank/DDBJ databases">
        <title>Sequencing the genomes of 1000 actinobacteria strains.</title>
        <authorList>
            <person name="Klenk H.-P."/>
        </authorList>
    </citation>
    <scope>NUCLEOTIDE SEQUENCE [LARGE SCALE GENOMIC DNA]</scope>
    <source>
        <strain evidence="3 4">DSM 44772</strain>
    </source>
</reference>
<evidence type="ECO:0000313" key="2">
    <source>
        <dbReference type="EMBL" id="GAA0547991.1"/>
    </source>
</evidence>
<dbReference type="Proteomes" id="UP001501427">
    <property type="component" value="Unassembled WGS sequence"/>
</dbReference>
<evidence type="ECO:0000313" key="3">
    <source>
        <dbReference type="EMBL" id="MBB4777866.1"/>
    </source>
</evidence>